<proteinExistence type="predicted"/>
<evidence type="ECO:0000256" key="4">
    <source>
        <dbReference type="ARBA" id="ARBA00022692"/>
    </source>
</evidence>
<evidence type="ECO:0000313" key="11">
    <source>
        <dbReference type="EMBL" id="SVD03556.1"/>
    </source>
</evidence>
<protein>
    <recommendedName>
        <fullName evidence="10">TonB-dependent receptor plug domain-containing protein</fullName>
    </recommendedName>
</protein>
<dbReference type="GO" id="GO:0006826">
    <property type="term" value="P:iron ion transport"/>
    <property type="evidence" value="ECO:0007669"/>
    <property type="project" value="UniProtKB-KW"/>
</dbReference>
<dbReference type="InterPro" id="IPR036942">
    <property type="entry name" value="Beta-barrel_TonB_sf"/>
</dbReference>
<evidence type="ECO:0000256" key="5">
    <source>
        <dbReference type="ARBA" id="ARBA00023004"/>
    </source>
</evidence>
<dbReference type="Gene3D" id="2.40.170.20">
    <property type="entry name" value="TonB-dependent receptor, beta-barrel domain"/>
    <property type="match status" value="1"/>
</dbReference>
<dbReference type="InterPro" id="IPR039426">
    <property type="entry name" value="TonB-dep_rcpt-like"/>
</dbReference>
<dbReference type="InterPro" id="IPR012910">
    <property type="entry name" value="Plug_dom"/>
</dbReference>
<accession>A0A382S0W0</accession>
<keyword evidence="3" id="KW-0410">Iron transport</keyword>
<name>A0A382S0W0_9ZZZZ</name>
<dbReference type="PANTHER" id="PTHR32552:SF81">
    <property type="entry name" value="TONB-DEPENDENT OUTER MEMBRANE RECEPTOR"/>
    <property type="match status" value="1"/>
</dbReference>
<feature type="non-terminal residue" evidence="11">
    <location>
        <position position="315"/>
    </location>
</feature>
<keyword evidence="2" id="KW-0813">Transport</keyword>
<dbReference type="PANTHER" id="PTHR32552">
    <property type="entry name" value="FERRICHROME IRON RECEPTOR-RELATED"/>
    <property type="match status" value="1"/>
</dbReference>
<feature type="domain" description="TonB-dependent receptor plug" evidence="10">
    <location>
        <begin position="42"/>
        <end position="148"/>
    </location>
</feature>
<dbReference type="Pfam" id="PF07715">
    <property type="entry name" value="Plug"/>
    <property type="match status" value="1"/>
</dbReference>
<dbReference type="SUPFAM" id="SSF56935">
    <property type="entry name" value="Porins"/>
    <property type="match status" value="1"/>
</dbReference>
<sequence length="315" mass="34403">HFAYSLIIILSTSFFQVLHAAEGDSASIEEVIVTARRTEESLQDVPIAVTAFSEEGIQARQIIQTSDIQMNVPNVSFTNTNFGSNSFSIRGIGRLVTAGSGEAGVSSHVNDIPITGNLITTEFYDMQRLEILRGPQGTLFGRNATGGVVNFITRKPDMESLNGYVEAELGNYNHKRTRMAINLPLSDSLAVRVAATSLERDGFTENLYVNSDGDIDGRDNDNYRISLRWEGENTTVDFMHSAYDEDSDRARITNQVCKQNPLPTYGCISDQFGRDGVNPGSTTGTMYISFGGIFPLGQGTPALNAMGLFAYPRPT</sequence>
<dbReference type="GO" id="GO:0009279">
    <property type="term" value="C:cell outer membrane"/>
    <property type="evidence" value="ECO:0007669"/>
    <property type="project" value="UniProtKB-SubCell"/>
</dbReference>
<evidence type="ECO:0000256" key="3">
    <source>
        <dbReference type="ARBA" id="ARBA00022496"/>
    </source>
</evidence>
<dbReference type="PROSITE" id="PS52016">
    <property type="entry name" value="TONB_DEPENDENT_REC_3"/>
    <property type="match status" value="1"/>
</dbReference>
<reference evidence="11" key="1">
    <citation type="submission" date="2018-05" db="EMBL/GenBank/DDBJ databases">
        <authorList>
            <person name="Lanie J.A."/>
            <person name="Ng W.-L."/>
            <person name="Kazmierczak K.M."/>
            <person name="Andrzejewski T.M."/>
            <person name="Davidsen T.M."/>
            <person name="Wayne K.J."/>
            <person name="Tettelin H."/>
            <person name="Glass J.I."/>
            <person name="Rusch D."/>
            <person name="Podicherti R."/>
            <person name="Tsui H.-C.T."/>
            <person name="Winkler M.E."/>
        </authorList>
    </citation>
    <scope>NUCLEOTIDE SEQUENCE</scope>
</reference>
<keyword evidence="9" id="KW-0998">Cell outer membrane</keyword>
<organism evidence="11">
    <name type="scientific">marine metagenome</name>
    <dbReference type="NCBI Taxonomy" id="408172"/>
    <lineage>
        <taxon>unclassified sequences</taxon>
        <taxon>metagenomes</taxon>
        <taxon>ecological metagenomes</taxon>
    </lineage>
</organism>
<comment type="subcellular location">
    <subcellularLocation>
        <location evidence="1">Cell outer membrane</location>
        <topology evidence="1">Multi-pass membrane protein</topology>
    </subcellularLocation>
</comment>
<evidence type="ECO:0000259" key="10">
    <source>
        <dbReference type="Pfam" id="PF07715"/>
    </source>
</evidence>
<evidence type="ECO:0000256" key="1">
    <source>
        <dbReference type="ARBA" id="ARBA00004571"/>
    </source>
</evidence>
<evidence type="ECO:0000256" key="6">
    <source>
        <dbReference type="ARBA" id="ARBA00023065"/>
    </source>
</evidence>
<keyword evidence="6" id="KW-0406">Ion transport</keyword>
<evidence type="ECO:0000256" key="2">
    <source>
        <dbReference type="ARBA" id="ARBA00022448"/>
    </source>
</evidence>
<keyword evidence="4" id="KW-0812">Transmembrane</keyword>
<keyword evidence="7" id="KW-0798">TonB box</keyword>
<evidence type="ECO:0000256" key="9">
    <source>
        <dbReference type="ARBA" id="ARBA00023237"/>
    </source>
</evidence>
<gene>
    <name evidence="11" type="ORF">METZ01_LOCUS356410</name>
</gene>
<dbReference type="EMBL" id="UINC01125610">
    <property type="protein sequence ID" value="SVD03556.1"/>
    <property type="molecule type" value="Genomic_DNA"/>
</dbReference>
<keyword evidence="8" id="KW-0472">Membrane</keyword>
<keyword evidence="5" id="KW-0408">Iron</keyword>
<dbReference type="AlphaFoldDB" id="A0A382S0W0"/>
<evidence type="ECO:0000256" key="7">
    <source>
        <dbReference type="ARBA" id="ARBA00023077"/>
    </source>
</evidence>
<feature type="non-terminal residue" evidence="11">
    <location>
        <position position="1"/>
    </location>
</feature>
<evidence type="ECO:0000256" key="8">
    <source>
        <dbReference type="ARBA" id="ARBA00023136"/>
    </source>
</evidence>